<name>A0A1M4SBC7_9FIRM</name>
<reference evidence="4" key="1">
    <citation type="submission" date="2016-11" db="EMBL/GenBank/DDBJ databases">
        <authorList>
            <person name="Varghese N."/>
            <person name="Submissions S."/>
        </authorList>
    </citation>
    <scope>NUCLEOTIDE SEQUENCE [LARGE SCALE GENOMIC DNA]</scope>
    <source>
        <strain evidence="4">DSM 18095</strain>
    </source>
</reference>
<organism evidence="3 4">
    <name type="scientific">Tissierella praeacuta DSM 18095</name>
    <dbReference type="NCBI Taxonomy" id="1123404"/>
    <lineage>
        <taxon>Bacteria</taxon>
        <taxon>Bacillati</taxon>
        <taxon>Bacillota</taxon>
        <taxon>Tissierellia</taxon>
        <taxon>Tissierellales</taxon>
        <taxon>Tissierellaceae</taxon>
        <taxon>Tissierella</taxon>
    </lineage>
</organism>
<dbReference type="STRING" id="1123404.SAMN02745784_00225"/>
<feature type="domain" description="Penicillin-binding protein transpeptidase" evidence="2">
    <location>
        <begin position="237"/>
        <end position="540"/>
    </location>
</feature>
<dbReference type="AlphaFoldDB" id="A0A1M4SBC7"/>
<evidence type="ECO:0000313" key="4">
    <source>
        <dbReference type="Proteomes" id="UP000184114"/>
    </source>
</evidence>
<keyword evidence="4" id="KW-1185">Reference proteome</keyword>
<dbReference type="GeneID" id="90994918"/>
<dbReference type="GO" id="GO:0005886">
    <property type="term" value="C:plasma membrane"/>
    <property type="evidence" value="ECO:0007669"/>
    <property type="project" value="TreeGrafter"/>
</dbReference>
<accession>A0A1M4SBC7</accession>
<feature type="transmembrane region" description="Helical" evidence="1">
    <location>
        <begin position="15"/>
        <end position="33"/>
    </location>
</feature>
<dbReference type="EMBL" id="FQTY01000001">
    <property type="protein sequence ID" value="SHE29500.1"/>
    <property type="molecule type" value="Genomic_DNA"/>
</dbReference>
<dbReference type="InterPro" id="IPR050515">
    <property type="entry name" value="Beta-lactam/transpept"/>
</dbReference>
<keyword evidence="1" id="KW-0812">Transmembrane</keyword>
<sequence length="545" mass="61244">MSRYRRNTINSRMKFYYFFCILFFSGLLGRLYYIQIYDNKDLKLQCLKQRSAEIELKSKRGTIFDRNLNSLTNREIKKILIAPRETIINNEEILNKIKECSSLSTKEINNILHRNNKLVQIPLKKEIPLKDINNIFIVDILKRYSNNNILSHVIGYINKAENRGEAGIEKVYDEFLNKSDKSSLFIEYDKDRSLVLGSSYYADNSVTSEEPAGVKLTIDYNIQSAVEEILDENQTKGSVIVADVDTAEILALASRPNFNQEHMENYFNREDMALYNKAIQVSYPPGSIFKIVVLLTALEENLDIIYDDFYCKGYEKINNVNINCNSVHGNISLKNGFAKSCNSVFIQIGKEVGAKKIIEMAKKLGFGEKINIGLLEEVGGNLPEGAELLGPAIGNISIGQGKIEATPLQITNMILTIVNDGIQKDMSIVQGITTKDGKVIKEYKKIDNKRIISESSSKIVKELLEEVVRSGTARKSVRLDDIGAAAGKTGSAEGLLKGKPTIYGWFAGYYPRDNPKYVITVLVEEANSGSTSAAPVFERICRKLK</sequence>
<dbReference type="Gene3D" id="3.90.1310.10">
    <property type="entry name" value="Penicillin-binding protein 2a (Domain 2)"/>
    <property type="match status" value="1"/>
</dbReference>
<evidence type="ECO:0000259" key="2">
    <source>
        <dbReference type="Pfam" id="PF00905"/>
    </source>
</evidence>
<dbReference type="Proteomes" id="UP000184114">
    <property type="component" value="Unassembled WGS sequence"/>
</dbReference>
<proteinExistence type="predicted"/>
<dbReference type="GO" id="GO:0071972">
    <property type="term" value="F:peptidoglycan L,D-transpeptidase activity"/>
    <property type="evidence" value="ECO:0007669"/>
    <property type="project" value="TreeGrafter"/>
</dbReference>
<gene>
    <name evidence="3" type="ORF">SAMN02745784_00225</name>
</gene>
<keyword evidence="1" id="KW-0472">Membrane</keyword>
<dbReference type="RefSeq" id="WP_072971941.1">
    <property type="nucleotide sequence ID" value="NZ_FQTY01000001.1"/>
</dbReference>
<dbReference type="Gene3D" id="3.40.710.10">
    <property type="entry name" value="DD-peptidase/beta-lactamase superfamily"/>
    <property type="match status" value="1"/>
</dbReference>
<dbReference type="GO" id="GO:0071555">
    <property type="term" value="P:cell wall organization"/>
    <property type="evidence" value="ECO:0007669"/>
    <property type="project" value="TreeGrafter"/>
</dbReference>
<dbReference type="PANTHER" id="PTHR30627">
    <property type="entry name" value="PEPTIDOGLYCAN D,D-TRANSPEPTIDASE"/>
    <property type="match status" value="1"/>
</dbReference>
<dbReference type="SUPFAM" id="SSF56519">
    <property type="entry name" value="Penicillin binding protein dimerisation domain"/>
    <property type="match status" value="1"/>
</dbReference>
<protein>
    <submittedName>
        <fullName evidence="3">Penicillin-binding protein 2</fullName>
    </submittedName>
</protein>
<dbReference type="PANTHER" id="PTHR30627:SF24">
    <property type="entry name" value="PENICILLIN-BINDING PROTEIN 4B"/>
    <property type="match status" value="1"/>
</dbReference>
<dbReference type="InterPro" id="IPR001460">
    <property type="entry name" value="PCN-bd_Tpept"/>
</dbReference>
<dbReference type="SUPFAM" id="SSF56601">
    <property type="entry name" value="beta-lactamase/transpeptidase-like"/>
    <property type="match status" value="1"/>
</dbReference>
<evidence type="ECO:0000256" key="1">
    <source>
        <dbReference type="SAM" id="Phobius"/>
    </source>
</evidence>
<dbReference type="InterPro" id="IPR012338">
    <property type="entry name" value="Beta-lactam/transpept-like"/>
</dbReference>
<evidence type="ECO:0000313" key="3">
    <source>
        <dbReference type="EMBL" id="SHE29500.1"/>
    </source>
</evidence>
<dbReference type="InterPro" id="IPR036138">
    <property type="entry name" value="PBP_dimer_sf"/>
</dbReference>
<dbReference type="GO" id="GO:0008658">
    <property type="term" value="F:penicillin binding"/>
    <property type="evidence" value="ECO:0007669"/>
    <property type="project" value="InterPro"/>
</dbReference>
<keyword evidence="1" id="KW-1133">Transmembrane helix</keyword>
<dbReference type="Pfam" id="PF00905">
    <property type="entry name" value="Transpeptidase"/>
    <property type="match status" value="1"/>
</dbReference>